<dbReference type="EMBL" id="GL883029">
    <property type="protein sequence ID" value="EGG13579.1"/>
    <property type="molecule type" value="Genomic_DNA"/>
</dbReference>
<dbReference type="RefSeq" id="XP_004350283.1">
    <property type="nucleotide sequence ID" value="XM_004350233.1"/>
</dbReference>
<proteinExistence type="predicted"/>
<dbReference type="AlphaFoldDB" id="F4QCE4"/>
<evidence type="ECO:0000256" key="1">
    <source>
        <dbReference type="SAM" id="MobiDB-lite"/>
    </source>
</evidence>
<feature type="compositionally biased region" description="Pro residues" evidence="1">
    <location>
        <begin position="146"/>
        <end position="155"/>
    </location>
</feature>
<keyword evidence="4" id="KW-1185">Reference proteome</keyword>
<reference evidence="4" key="1">
    <citation type="journal article" date="2011" name="Genome Res.">
        <title>Phylogeny-wide analysis of social amoeba genomes highlights ancient origins for complex intercellular communication.</title>
        <authorList>
            <person name="Heidel A.J."/>
            <person name="Lawal H.M."/>
            <person name="Felder M."/>
            <person name="Schilde C."/>
            <person name="Helps N.R."/>
            <person name="Tunggal B."/>
            <person name="Rivero F."/>
            <person name="John U."/>
            <person name="Schleicher M."/>
            <person name="Eichinger L."/>
            <person name="Platzer M."/>
            <person name="Noegel A.A."/>
            <person name="Schaap P."/>
            <person name="Gloeckner G."/>
        </authorList>
    </citation>
    <scope>NUCLEOTIDE SEQUENCE [LARGE SCALE GENOMIC DNA]</scope>
    <source>
        <strain evidence="4">SH3</strain>
    </source>
</reference>
<dbReference type="Gene3D" id="1.10.1520.10">
    <property type="entry name" value="Ribonuclease III domain"/>
    <property type="match status" value="1"/>
</dbReference>
<dbReference type="GO" id="GO:0004525">
    <property type="term" value="F:ribonuclease III activity"/>
    <property type="evidence" value="ECO:0007669"/>
    <property type="project" value="InterPro"/>
</dbReference>
<organism evidence="3 4">
    <name type="scientific">Cavenderia fasciculata</name>
    <name type="common">Slime mold</name>
    <name type="synonym">Dictyostelium fasciculatum</name>
    <dbReference type="NCBI Taxonomy" id="261658"/>
    <lineage>
        <taxon>Eukaryota</taxon>
        <taxon>Amoebozoa</taxon>
        <taxon>Evosea</taxon>
        <taxon>Eumycetozoa</taxon>
        <taxon>Dictyostelia</taxon>
        <taxon>Acytosteliales</taxon>
        <taxon>Cavenderiaceae</taxon>
        <taxon>Cavenderia</taxon>
    </lineage>
</organism>
<feature type="region of interest" description="Disordered" evidence="1">
    <location>
        <begin position="139"/>
        <end position="160"/>
    </location>
</feature>
<dbReference type="GO" id="GO:0006396">
    <property type="term" value="P:RNA processing"/>
    <property type="evidence" value="ECO:0007669"/>
    <property type="project" value="InterPro"/>
</dbReference>
<dbReference type="KEGG" id="dfa:DFA_11340"/>
<dbReference type="Proteomes" id="UP000007797">
    <property type="component" value="Unassembled WGS sequence"/>
</dbReference>
<evidence type="ECO:0000313" key="4">
    <source>
        <dbReference type="Proteomes" id="UP000007797"/>
    </source>
</evidence>
<name>F4QCE4_CACFS</name>
<accession>F4QCE4</accession>
<dbReference type="OrthoDB" id="2392202at2759"/>
<dbReference type="InterPro" id="IPR000999">
    <property type="entry name" value="RNase_III_dom"/>
</dbReference>
<protein>
    <recommendedName>
        <fullName evidence="2">RNase III domain-containing protein</fullName>
    </recommendedName>
</protein>
<evidence type="ECO:0000259" key="2">
    <source>
        <dbReference type="PROSITE" id="PS50142"/>
    </source>
</evidence>
<dbReference type="GeneID" id="14865279"/>
<dbReference type="PROSITE" id="PS50142">
    <property type="entry name" value="RNASE_3_2"/>
    <property type="match status" value="1"/>
</dbReference>
<dbReference type="InterPro" id="IPR036389">
    <property type="entry name" value="RNase_III_sf"/>
</dbReference>
<dbReference type="SUPFAM" id="SSF69065">
    <property type="entry name" value="RNase III domain-like"/>
    <property type="match status" value="1"/>
</dbReference>
<feature type="domain" description="RNase III" evidence="2">
    <location>
        <begin position="1"/>
        <end position="32"/>
    </location>
</feature>
<sequence length="213" mass="23260">MSCKHEFERGEFFGDTYLNLLFTQILDIAIPKKCFTPGLGTFIINCGANNALLAKLFDTINVVGLMDPREVNNNGGTKYKADIVESIISQLYESRHTNQSSMRVLSSIVFTLFQCSCYVLDIQVEITAQVIASITNQGHQRDYSNPLPPPPPPPTLSSSSSLVVVDTSIDIYPPPPPPPTKTDSHSVAISIPIKPSPLPVAKVPVCSPRILCF</sequence>
<gene>
    <name evidence="3" type="ORF">DFA_11340</name>
</gene>
<evidence type="ECO:0000313" key="3">
    <source>
        <dbReference type="EMBL" id="EGG13579.1"/>
    </source>
</evidence>